<feature type="domain" description="Glyoxalase/fosfomycin resistance/dioxygenase" evidence="1">
    <location>
        <begin position="10"/>
        <end position="118"/>
    </location>
</feature>
<dbReference type="STRING" id="1210089.GCA_001613165_01519"/>
<dbReference type="EMBL" id="QQAZ01000002">
    <property type="protein sequence ID" value="RDI54154.1"/>
    <property type="molecule type" value="Genomic_DNA"/>
</dbReference>
<sequence length="127" mass="14096">MEMRRVSPLMIVPDTAATLDWYAERGFDVVRDIAPDDLHLIVKDGEAFAQVMGAGEAHSFLPAKADTPTGTMSGWLYLNLDDAAAFIDSVIDRVEVVKDEKFDFGRVLYFRDLNGYTIGVNQIQPLG</sequence>
<name>A0A370HG67_9NOCA</name>
<dbReference type="RefSeq" id="WP_068015539.1">
    <property type="nucleotide sequence ID" value="NZ_QQAZ01000002.1"/>
</dbReference>
<reference evidence="2 3" key="1">
    <citation type="submission" date="2018-07" db="EMBL/GenBank/DDBJ databases">
        <title>Genomic Encyclopedia of Type Strains, Phase IV (KMG-IV): sequencing the most valuable type-strain genomes for metagenomic binning, comparative biology and taxonomic classification.</title>
        <authorList>
            <person name="Goeker M."/>
        </authorList>
    </citation>
    <scope>NUCLEOTIDE SEQUENCE [LARGE SCALE GENOMIC DNA]</scope>
    <source>
        <strain evidence="2 3">DSM 44952</strain>
    </source>
</reference>
<dbReference type="Pfam" id="PF00903">
    <property type="entry name" value="Glyoxalase"/>
    <property type="match status" value="1"/>
</dbReference>
<evidence type="ECO:0000259" key="1">
    <source>
        <dbReference type="Pfam" id="PF00903"/>
    </source>
</evidence>
<organism evidence="2 3">
    <name type="scientific">Nocardia mexicana</name>
    <dbReference type="NCBI Taxonomy" id="279262"/>
    <lineage>
        <taxon>Bacteria</taxon>
        <taxon>Bacillati</taxon>
        <taxon>Actinomycetota</taxon>
        <taxon>Actinomycetes</taxon>
        <taxon>Mycobacteriales</taxon>
        <taxon>Nocardiaceae</taxon>
        <taxon>Nocardia</taxon>
    </lineage>
</organism>
<dbReference type="Gene3D" id="3.10.180.10">
    <property type="entry name" value="2,3-Dihydroxybiphenyl 1,2-Dioxygenase, domain 1"/>
    <property type="match status" value="1"/>
</dbReference>
<evidence type="ECO:0000313" key="3">
    <source>
        <dbReference type="Proteomes" id="UP000255355"/>
    </source>
</evidence>
<dbReference type="InterPro" id="IPR029068">
    <property type="entry name" value="Glyas_Bleomycin-R_OHBP_Dase"/>
</dbReference>
<dbReference type="SUPFAM" id="SSF54593">
    <property type="entry name" value="Glyoxalase/Bleomycin resistance protein/Dihydroxybiphenyl dioxygenase"/>
    <property type="match status" value="1"/>
</dbReference>
<dbReference type="AlphaFoldDB" id="A0A370HG67"/>
<comment type="caution">
    <text evidence="2">The sequence shown here is derived from an EMBL/GenBank/DDBJ whole genome shotgun (WGS) entry which is preliminary data.</text>
</comment>
<gene>
    <name evidence="2" type="ORF">DFR68_102278</name>
</gene>
<protein>
    <recommendedName>
        <fullName evidence="1">Glyoxalase/fosfomycin resistance/dioxygenase domain-containing protein</fullName>
    </recommendedName>
</protein>
<proteinExistence type="predicted"/>
<accession>A0A370HG67</accession>
<dbReference type="Proteomes" id="UP000255355">
    <property type="component" value="Unassembled WGS sequence"/>
</dbReference>
<keyword evidence="3" id="KW-1185">Reference proteome</keyword>
<dbReference type="OrthoDB" id="9792323at2"/>
<dbReference type="InterPro" id="IPR004360">
    <property type="entry name" value="Glyas_Fos-R_dOase_dom"/>
</dbReference>
<evidence type="ECO:0000313" key="2">
    <source>
        <dbReference type="EMBL" id="RDI54154.1"/>
    </source>
</evidence>